<dbReference type="InterPro" id="IPR002477">
    <property type="entry name" value="Peptidoglycan-bd-like"/>
</dbReference>
<proteinExistence type="predicted"/>
<feature type="region of interest" description="Disordered" evidence="1">
    <location>
        <begin position="99"/>
        <end position="201"/>
    </location>
</feature>
<gene>
    <name evidence="3" type="ORF">JKG68_19270</name>
</gene>
<dbReference type="InterPro" id="IPR036365">
    <property type="entry name" value="PGBD-like_sf"/>
</dbReference>
<dbReference type="InterPro" id="IPR036366">
    <property type="entry name" value="PGBDSf"/>
</dbReference>
<evidence type="ECO:0000313" key="3">
    <source>
        <dbReference type="EMBL" id="MBL0406106.1"/>
    </source>
</evidence>
<sequence>MREALVDQPDDDFDLPAVVRRKSPAKTQKRPAKPQRTPGAGERALAFVFSHPRQILAALFLTGCGGAIAWNALALQSSRHPAPLFNTREIVLAPEPAAATDEAQPLPPARPEAQPQGEQASMTAHPEAPAHPSPAPATGAAPVAAVPKAPSRSPIAEMIRNGGQPAPAPVQPARPAQETTRPPQAAAPAAPPQAKTAARDPIAEMIRMGGPVPVPPANVGRPDPGDIVLSGQRALARLGYGVKVDGVMGSGTRQAIERFEQDRRLPVTGEFSARTVRELSSHSGIAVP</sequence>
<feature type="compositionally biased region" description="Basic residues" evidence="1">
    <location>
        <begin position="19"/>
        <end position="33"/>
    </location>
</feature>
<protein>
    <submittedName>
        <fullName evidence="3">Peptidoglycan-binding protein</fullName>
    </submittedName>
</protein>
<feature type="region of interest" description="Disordered" evidence="1">
    <location>
        <begin position="1"/>
        <end position="39"/>
    </location>
</feature>
<dbReference type="Pfam" id="PF01471">
    <property type="entry name" value="PG_binding_1"/>
    <property type="match status" value="1"/>
</dbReference>
<evidence type="ECO:0000313" key="4">
    <source>
        <dbReference type="Proteomes" id="UP000605848"/>
    </source>
</evidence>
<evidence type="ECO:0000256" key="1">
    <source>
        <dbReference type="SAM" id="MobiDB-lite"/>
    </source>
</evidence>
<dbReference type="SUPFAM" id="SSF47090">
    <property type="entry name" value="PGBD-like"/>
    <property type="match status" value="1"/>
</dbReference>
<feature type="domain" description="Peptidoglycan binding-like" evidence="2">
    <location>
        <begin position="225"/>
        <end position="278"/>
    </location>
</feature>
<dbReference type="AlphaFoldDB" id="A0A936ZAK2"/>
<name>A0A936ZAK2_9HYPH</name>
<keyword evidence="4" id="KW-1185">Reference proteome</keyword>
<dbReference type="EMBL" id="JAEQMY010000034">
    <property type="protein sequence ID" value="MBL0406106.1"/>
    <property type="molecule type" value="Genomic_DNA"/>
</dbReference>
<feature type="compositionally biased region" description="Low complexity" evidence="1">
    <location>
        <begin position="136"/>
        <end position="151"/>
    </location>
</feature>
<dbReference type="Proteomes" id="UP000605848">
    <property type="component" value="Unassembled WGS sequence"/>
</dbReference>
<reference evidence="3" key="1">
    <citation type="submission" date="2021-01" db="EMBL/GenBank/DDBJ databases">
        <title>Microvirga sp.</title>
        <authorList>
            <person name="Kim M.K."/>
        </authorList>
    </citation>
    <scope>NUCLEOTIDE SEQUENCE</scope>
    <source>
        <strain evidence="3">5420S-16</strain>
    </source>
</reference>
<dbReference type="RefSeq" id="WP_202062796.1">
    <property type="nucleotide sequence ID" value="NZ_JAEQMY010000034.1"/>
</dbReference>
<organism evidence="3 4">
    <name type="scientific">Microvirga aerilata</name>
    <dbReference type="NCBI Taxonomy" id="670292"/>
    <lineage>
        <taxon>Bacteria</taxon>
        <taxon>Pseudomonadati</taxon>
        <taxon>Pseudomonadota</taxon>
        <taxon>Alphaproteobacteria</taxon>
        <taxon>Hyphomicrobiales</taxon>
        <taxon>Methylobacteriaceae</taxon>
        <taxon>Microvirga</taxon>
    </lineage>
</organism>
<dbReference type="Gene3D" id="1.10.101.10">
    <property type="entry name" value="PGBD-like superfamily/PGBD"/>
    <property type="match status" value="1"/>
</dbReference>
<accession>A0A936ZAK2</accession>
<feature type="compositionally biased region" description="Low complexity" evidence="1">
    <location>
        <begin position="173"/>
        <end position="196"/>
    </location>
</feature>
<comment type="caution">
    <text evidence="3">The sequence shown here is derived from an EMBL/GenBank/DDBJ whole genome shotgun (WGS) entry which is preliminary data.</text>
</comment>
<evidence type="ECO:0000259" key="2">
    <source>
        <dbReference type="Pfam" id="PF01471"/>
    </source>
</evidence>